<comment type="caution">
    <text evidence="3">The sequence shown here is derived from an EMBL/GenBank/DDBJ whole genome shotgun (WGS) entry which is preliminary data.</text>
</comment>
<dbReference type="Proteomes" id="UP000825890">
    <property type="component" value="Unassembled WGS sequence"/>
</dbReference>
<dbReference type="PANTHER" id="PTHR10622">
    <property type="entry name" value="HET DOMAIN-CONTAINING PROTEIN"/>
    <property type="match status" value="1"/>
</dbReference>
<accession>A0A9P3CM07</accession>
<dbReference type="Pfam" id="PF26640">
    <property type="entry name" value="DUF8212"/>
    <property type="match status" value="1"/>
</dbReference>
<dbReference type="PANTHER" id="PTHR10622:SF12">
    <property type="entry name" value="HET DOMAIN-CONTAINING PROTEIN"/>
    <property type="match status" value="1"/>
</dbReference>
<dbReference type="OrthoDB" id="20872at2759"/>
<feature type="domain" description="DUF8212" evidence="2">
    <location>
        <begin position="254"/>
        <end position="291"/>
    </location>
</feature>
<dbReference type="RefSeq" id="XP_044657437.1">
    <property type="nucleotide sequence ID" value="XM_044801502.1"/>
</dbReference>
<evidence type="ECO:0008006" key="5">
    <source>
        <dbReference type="Google" id="ProtNLM"/>
    </source>
</evidence>
<proteinExistence type="predicted"/>
<organism evidence="3 4">
    <name type="scientific">Cercospora kikuchii</name>
    <dbReference type="NCBI Taxonomy" id="84275"/>
    <lineage>
        <taxon>Eukaryota</taxon>
        <taxon>Fungi</taxon>
        <taxon>Dikarya</taxon>
        <taxon>Ascomycota</taxon>
        <taxon>Pezizomycotina</taxon>
        <taxon>Dothideomycetes</taxon>
        <taxon>Dothideomycetidae</taxon>
        <taxon>Mycosphaerellales</taxon>
        <taxon>Mycosphaerellaceae</taxon>
        <taxon>Cercospora</taxon>
    </lineage>
</organism>
<sequence length="436" mass="50193">MRLLNTQTLKFGEFFDKEIPKPYYILSHTWTRDEISFKEYSKGRNQDSSGYRKVDDFCTLVQGIHGPSWVWVDTICIDKRSSAELTEAINSMWNWYWNAEICYAYLDDVTTSAPNTEIGRHEEVSSLGELRSQVESSKWFTRGWTLQELLAPEQLIFVNRDWQIFGLKRDPMSYHNRYRYAMTEQFPIIVDALSKVTGIHTDYLSTRNSIGEASIACRLSWAARRETTRREDKAYCLLGLMDINMPLLYGEGDRAFRRLQEELVKSSDDQSIFAWRSKRPNSRHIGMLAREPADFKNCNHVSRKVAGTPLCTLEMAGRDIKVQGCVQTYEVDFEGFREFIEQAEGDHLGSIFLRMYERNKQGNLDLIRLTLGCYAGAEYKPVEIILARHAFGTNEAFVRFVFGQYVTSGTSRPFISTGRATITVTAKAAADAGWWC</sequence>
<dbReference type="InterPro" id="IPR010730">
    <property type="entry name" value="HET"/>
</dbReference>
<dbReference type="EMBL" id="BOLY01000003">
    <property type="protein sequence ID" value="GIZ42950.1"/>
    <property type="molecule type" value="Genomic_DNA"/>
</dbReference>
<dbReference type="InterPro" id="IPR058525">
    <property type="entry name" value="DUF8212"/>
</dbReference>
<dbReference type="Pfam" id="PF06985">
    <property type="entry name" value="HET"/>
    <property type="match status" value="1"/>
</dbReference>
<gene>
    <name evidence="3" type="ORF">CKM354_000619700</name>
</gene>
<evidence type="ECO:0000259" key="1">
    <source>
        <dbReference type="Pfam" id="PF06985"/>
    </source>
</evidence>
<dbReference type="GeneID" id="68291772"/>
<keyword evidence="4" id="KW-1185">Reference proteome</keyword>
<reference evidence="3 4" key="1">
    <citation type="submission" date="2021-01" db="EMBL/GenBank/DDBJ databases">
        <title>Cercospora kikuchii MAFF 305040 whole genome shotgun sequence.</title>
        <authorList>
            <person name="Kashiwa T."/>
            <person name="Suzuki T."/>
        </authorList>
    </citation>
    <scope>NUCLEOTIDE SEQUENCE [LARGE SCALE GENOMIC DNA]</scope>
    <source>
        <strain evidence="3 4">MAFF 305040</strain>
    </source>
</reference>
<dbReference type="AlphaFoldDB" id="A0A9P3CM07"/>
<feature type="domain" description="Heterokaryon incompatibility" evidence="1">
    <location>
        <begin position="23"/>
        <end position="148"/>
    </location>
</feature>
<protein>
    <recommendedName>
        <fullName evidence="5">Heterokaryon incompatibility domain-containing protein</fullName>
    </recommendedName>
</protein>
<evidence type="ECO:0000313" key="3">
    <source>
        <dbReference type="EMBL" id="GIZ42950.1"/>
    </source>
</evidence>
<evidence type="ECO:0000313" key="4">
    <source>
        <dbReference type="Proteomes" id="UP000825890"/>
    </source>
</evidence>
<evidence type="ECO:0000259" key="2">
    <source>
        <dbReference type="Pfam" id="PF26640"/>
    </source>
</evidence>
<name>A0A9P3CM07_9PEZI</name>